<dbReference type="Pfam" id="PF13921">
    <property type="entry name" value="Myb_DNA-bind_6"/>
    <property type="match status" value="1"/>
</dbReference>
<dbReference type="Proteomes" id="UP001303373">
    <property type="component" value="Chromosome 6"/>
</dbReference>
<gene>
    <name evidence="3" type="ORF">R9X50_00432200</name>
</gene>
<dbReference type="EMBL" id="CP138585">
    <property type="protein sequence ID" value="WPH01476.1"/>
    <property type="molecule type" value="Genomic_DNA"/>
</dbReference>
<feature type="region of interest" description="Disordered" evidence="1">
    <location>
        <begin position="343"/>
        <end position="393"/>
    </location>
</feature>
<evidence type="ECO:0000313" key="4">
    <source>
        <dbReference type="Proteomes" id="UP001303373"/>
    </source>
</evidence>
<reference evidence="3 4" key="1">
    <citation type="submission" date="2023-11" db="EMBL/GenBank/DDBJ databases">
        <title>An acidophilic fungus is an integral part of prey digestion in a carnivorous sundew plant.</title>
        <authorList>
            <person name="Tsai I.J."/>
        </authorList>
    </citation>
    <scope>NUCLEOTIDE SEQUENCE [LARGE SCALE GENOMIC DNA]</scope>
    <source>
        <strain evidence="3">169a</strain>
    </source>
</reference>
<organism evidence="3 4">
    <name type="scientific">Acrodontium crateriforme</name>
    <dbReference type="NCBI Taxonomy" id="150365"/>
    <lineage>
        <taxon>Eukaryota</taxon>
        <taxon>Fungi</taxon>
        <taxon>Dikarya</taxon>
        <taxon>Ascomycota</taxon>
        <taxon>Pezizomycotina</taxon>
        <taxon>Dothideomycetes</taxon>
        <taxon>Dothideomycetidae</taxon>
        <taxon>Mycosphaerellales</taxon>
        <taxon>Teratosphaeriaceae</taxon>
        <taxon>Acrodontium</taxon>
    </lineage>
</organism>
<evidence type="ECO:0000313" key="3">
    <source>
        <dbReference type="EMBL" id="WPH01476.1"/>
    </source>
</evidence>
<protein>
    <recommendedName>
        <fullName evidence="2">Myb-like domain-containing protein</fullName>
    </recommendedName>
</protein>
<dbReference type="SMART" id="SM00717">
    <property type="entry name" value="SANT"/>
    <property type="match status" value="2"/>
</dbReference>
<keyword evidence="4" id="KW-1185">Reference proteome</keyword>
<dbReference type="InterPro" id="IPR001005">
    <property type="entry name" value="SANT/Myb"/>
</dbReference>
<feature type="region of interest" description="Disordered" evidence="1">
    <location>
        <begin position="172"/>
        <end position="238"/>
    </location>
</feature>
<accession>A0AAQ3R4Z2</accession>
<dbReference type="SUPFAM" id="SSF46689">
    <property type="entry name" value="Homeodomain-like"/>
    <property type="match status" value="1"/>
</dbReference>
<name>A0AAQ3R4Z2_9PEZI</name>
<feature type="region of interest" description="Disordered" evidence="1">
    <location>
        <begin position="1"/>
        <end position="83"/>
    </location>
</feature>
<dbReference type="Gene3D" id="1.10.10.60">
    <property type="entry name" value="Homeodomain-like"/>
    <property type="match status" value="1"/>
</dbReference>
<dbReference type="InterPro" id="IPR009057">
    <property type="entry name" value="Homeodomain-like_sf"/>
</dbReference>
<dbReference type="CDD" id="cd00167">
    <property type="entry name" value="SANT"/>
    <property type="match status" value="2"/>
</dbReference>
<feature type="compositionally biased region" description="Polar residues" evidence="1">
    <location>
        <begin position="29"/>
        <end position="59"/>
    </location>
</feature>
<sequence>MARPYQQEYGSFSYGSQSQEQVATDEALQVSTGEYQQQLLASSFHPSHGYTQTPSQEYNQHGVAPMLPSQISAPEPAYGLNQNQVVPSQNPMSRQMSAVSSHYGTPYESPEVIRYPQESVSRKRSHPGDDYGYESYQSLQDLQAHAGHGIPVDIHGQHAHMQQAAYPYQAHDRASSPHGMYMSQQQHHHHRLPNQQPPNKQARFGYEQETEDHGPPSVVGQPGMPEPAARPKGPKLKFTTEDDSLLVELKETKNLTWKQIADFFPGRSSGTLQVRYCTKLKAKTTVWTEDMVTKLLGAIKEYDEDRWRIISGKVGNGFSAAACKEKCAELNGEVLPHDEEDLEGVAPDELPTSAAPSIHDPRDSYQQDAKYPDPREPYHIEPQPYHRDSEGCVVPVSGPMDGNFLRYDSIVGVVG</sequence>
<evidence type="ECO:0000256" key="1">
    <source>
        <dbReference type="SAM" id="MobiDB-lite"/>
    </source>
</evidence>
<feature type="compositionally biased region" description="Basic and acidic residues" evidence="1">
    <location>
        <begin position="359"/>
        <end position="390"/>
    </location>
</feature>
<evidence type="ECO:0000259" key="2">
    <source>
        <dbReference type="PROSITE" id="PS50090"/>
    </source>
</evidence>
<dbReference type="AlphaFoldDB" id="A0AAQ3R4Z2"/>
<dbReference type="PROSITE" id="PS50090">
    <property type="entry name" value="MYB_LIKE"/>
    <property type="match status" value="1"/>
</dbReference>
<feature type="compositionally biased region" description="Polar residues" evidence="1">
    <location>
        <begin position="8"/>
        <end position="22"/>
    </location>
</feature>
<proteinExistence type="predicted"/>
<feature type="domain" description="Myb-like" evidence="2">
    <location>
        <begin position="230"/>
        <end position="280"/>
    </location>
</feature>